<dbReference type="Gene3D" id="3.30.420.10">
    <property type="entry name" value="Ribonuclease H-like superfamily/Ribonuclease H"/>
    <property type="match status" value="1"/>
</dbReference>
<dbReference type="PROSITE" id="PS50060">
    <property type="entry name" value="MAM_2"/>
    <property type="match status" value="1"/>
</dbReference>
<dbReference type="SMART" id="SM00137">
    <property type="entry name" value="MAM"/>
    <property type="match status" value="1"/>
</dbReference>
<reference evidence="2 3" key="1">
    <citation type="submission" date="2022-03" db="EMBL/GenBank/DDBJ databases">
        <title>A chromosomal length assembly of Cordylochernes scorpioides.</title>
        <authorList>
            <person name="Zeh D."/>
            <person name="Zeh J."/>
        </authorList>
    </citation>
    <scope>NUCLEOTIDE SEQUENCE [LARGE SCALE GENOMIC DNA]</scope>
    <source>
        <strain evidence="2">IN4F17</strain>
        <tissue evidence="2">Whole Body</tissue>
    </source>
</reference>
<evidence type="ECO:0000313" key="3">
    <source>
        <dbReference type="Proteomes" id="UP001235939"/>
    </source>
</evidence>
<gene>
    <name evidence="2" type="ORF">LAZ67_X003100</name>
</gene>
<evidence type="ECO:0000259" key="1">
    <source>
        <dbReference type="PROSITE" id="PS50060"/>
    </source>
</evidence>
<dbReference type="Pfam" id="PF00629">
    <property type="entry name" value="MAM"/>
    <property type="match status" value="1"/>
</dbReference>
<dbReference type="Gene3D" id="2.60.120.200">
    <property type="match status" value="1"/>
</dbReference>
<feature type="domain" description="MAM" evidence="1">
    <location>
        <begin position="163"/>
        <end position="292"/>
    </location>
</feature>
<dbReference type="EMBL" id="CP092886">
    <property type="protein sequence ID" value="UYV84689.1"/>
    <property type="molecule type" value="Genomic_DNA"/>
</dbReference>
<dbReference type="CDD" id="cd06263">
    <property type="entry name" value="MAM"/>
    <property type="match status" value="1"/>
</dbReference>
<keyword evidence="3" id="KW-1185">Reference proteome</keyword>
<proteinExistence type="predicted"/>
<organism evidence="2 3">
    <name type="scientific">Cordylochernes scorpioides</name>
    <dbReference type="NCBI Taxonomy" id="51811"/>
    <lineage>
        <taxon>Eukaryota</taxon>
        <taxon>Metazoa</taxon>
        <taxon>Ecdysozoa</taxon>
        <taxon>Arthropoda</taxon>
        <taxon>Chelicerata</taxon>
        <taxon>Arachnida</taxon>
        <taxon>Pseudoscorpiones</taxon>
        <taxon>Cheliferoidea</taxon>
        <taxon>Chernetidae</taxon>
        <taxon>Cordylochernes</taxon>
    </lineage>
</organism>
<dbReference type="SUPFAM" id="SSF49899">
    <property type="entry name" value="Concanavalin A-like lectins/glucanases"/>
    <property type="match status" value="1"/>
</dbReference>
<dbReference type="InterPro" id="IPR051560">
    <property type="entry name" value="MAM_domain-containing"/>
</dbReference>
<name>A0ABY6LTW0_9ARAC</name>
<sequence>MTSFLAKNGTQILLQPTYFPDIAPNDFFLFSKLKAVLKGRHFDTRDDMIEKSPLALKSIPKEAYKNCFDNWEKRWRCTSTRICEGSFTVNVRVSQYNVRERWSSSNLRRTNGWRREKVLIGQWDPGMRVRFISSFFISDGSVIALDNIEFLNCHESDAFNKPLNCTFEEDECGWFEDNSPDQLSWKRDKIRPSSVSGPKSDHTSGKGYFLYAIRAYIQYAKKARLYSASQEATSEEGRCLALWYHMFGQDVGSLNIYILTNGSSPQLIWSKSNSQGNAWRMAQRTIKSNDSYTDVPIFVLIYICNIVAMCLRMDELAVVYVRRMLMIFPHADNKKQRQG</sequence>
<dbReference type="PANTHER" id="PTHR23282">
    <property type="entry name" value="APICAL ENDOSOMAL GLYCOPROTEIN PRECURSOR"/>
    <property type="match status" value="1"/>
</dbReference>
<dbReference type="InterPro" id="IPR000998">
    <property type="entry name" value="MAM_dom"/>
</dbReference>
<evidence type="ECO:0000313" key="2">
    <source>
        <dbReference type="EMBL" id="UYV84689.1"/>
    </source>
</evidence>
<accession>A0ABY6LTW0</accession>
<dbReference type="Proteomes" id="UP001235939">
    <property type="component" value="Chromosome X"/>
</dbReference>
<dbReference type="InterPro" id="IPR013320">
    <property type="entry name" value="ConA-like_dom_sf"/>
</dbReference>
<protein>
    <recommendedName>
        <fullName evidence="1">MAM domain-containing protein</fullName>
    </recommendedName>
</protein>
<dbReference type="InterPro" id="IPR036397">
    <property type="entry name" value="RNaseH_sf"/>
</dbReference>
<dbReference type="PANTHER" id="PTHR23282:SF101">
    <property type="entry name" value="MAM DOMAIN-CONTAINING PROTEIN"/>
    <property type="match status" value="1"/>
</dbReference>